<keyword evidence="2" id="KW-1133">Transmembrane helix</keyword>
<dbReference type="AlphaFoldDB" id="A0A1I2SH70"/>
<dbReference type="Gene3D" id="6.20.20.10">
    <property type="match status" value="1"/>
</dbReference>
<feature type="transmembrane region" description="Helical" evidence="2">
    <location>
        <begin position="158"/>
        <end position="179"/>
    </location>
</feature>
<gene>
    <name evidence="3" type="ORF">SAMN05216175_10811</name>
</gene>
<evidence type="ECO:0000256" key="2">
    <source>
        <dbReference type="SAM" id="Phobius"/>
    </source>
</evidence>
<feature type="transmembrane region" description="Helical" evidence="2">
    <location>
        <begin position="131"/>
        <end position="151"/>
    </location>
</feature>
<feature type="region of interest" description="Disordered" evidence="1">
    <location>
        <begin position="70"/>
        <end position="97"/>
    </location>
</feature>
<evidence type="ECO:0000256" key="1">
    <source>
        <dbReference type="SAM" id="MobiDB-lite"/>
    </source>
</evidence>
<sequence>MATCNVCSGQCFLPSGRYHDCYSCGGRGYGSSTDQACSACAGSGKSSSEITEPCWQCNATGVVVDPPSYATPARSGNKTDKTGSGSTTSGVTSSKSKKTNKKEDISDTVCGLSFLIAAIVGFVVYSEKNDIVESLISSVITFFAAAALLYVGYYILKAVIAVLKVLLVIAFWFAVAVFVGNFLEFEWAVEIVSNIPK</sequence>
<keyword evidence="2" id="KW-0812">Transmembrane</keyword>
<dbReference type="RefSeq" id="WP_143083769.1">
    <property type="nucleotide sequence ID" value="NZ_FOOU01000008.1"/>
</dbReference>
<organism evidence="3 4">
    <name type="scientific">Neptunomonas qingdaonensis</name>
    <dbReference type="NCBI Taxonomy" id="1045558"/>
    <lineage>
        <taxon>Bacteria</taxon>
        <taxon>Pseudomonadati</taxon>
        <taxon>Pseudomonadota</taxon>
        <taxon>Gammaproteobacteria</taxon>
        <taxon>Oceanospirillales</taxon>
        <taxon>Oceanospirillaceae</taxon>
        <taxon>Neptunomonas</taxon>
    </lineage>
</organism>
<feature type="transmembrane region" description="Helical" evidence="2">
    <location>
        <begin position="105"/>
        <end position="125"/>
    </location>
</feature>
<keyword evidence="2" id="KW-0472">Membrane</keyword>
<protein>
    <submittedName>
        <fullName evidence="3">Uncharacterized protein</fullName>
    </submittedName>
</protein>
<feature type="compositionally biased region" description="Low complexity" evidence="1">
    <location>
        <begin position="82"/>
        <end position="94"/>
    </location>
</feature>
<proteinExistence type="predicted"/>
<dbReference type="SUPFAM" id="SSF57938">
    <property type="entry name" value="DnaJ/Hsp40 cysteine-rich domain"/>
    <property type="match status" value="1"/>
</dbReference>
<keyword evidence="4" id="KW-1185">Reference proteome</keyword>
<accession>A0A1I2SH70</accession>
<dbReference type="Proteomes" id="UP000198623">
    <property type="component" value="Unassembled WGS sequence"/>
</dbReference>
<reference evidence="4" key="1">
    <citation type="submission" date="2016-10" db="EMBL/GenBank/DDBJ databases">
        <authorList>
            <person name="Varghese N."/>
            <person name="Submissions S."/>
        </authorList>
    </citation>
    <scope>NUCLEOTIDE SEQUENCE [LARGE SCALE GENOMIC DNA]</scope>
    <source>
        <strain evidence="4">CGMCC 1.10971</strain>
    </source>
</reference>
<dbReference type="EMBL" id="FOOU01000008">
    <property type="protein sequence ID" value="SFG52124.1"/>
    <property type="molecule type" value="Genomic_DNA"/>
</dbReference>
<dbReference type="InterPro" id="IPR036410">
    <property type="entry name" value="HSP_DnaJ_Cys-rich_dom_sf"/>
</dbReference>
<evidence type="ECO:0000313" key="4">
    <source>
        <dbReference type="Proteomes" id="UP000198623"/>
    </source>
</evidence>
<evidence type="ECO:0000313" key="3">
    <source>
        <dbReference type="EMBL" id="SFG52124.1"/>
    </source>
</evidence>
<name>A0A1I2SH70_9GAMM</name>